<proteinExistence type="predicted"/>
<sequence>MRHHIEQLLMLEQQLSLQLRDDFERQNMNEAKTVLQLPRFQQVSIVRQILADCAHVHLALYEPTANSEMCTKIDALRQALHTQQLPQHMVMIDALCYFEQWYEAEDARLLMDKPAYYELKWAIAYTMTWLDEPQTWANLKKYIAPIIERFEQQYPGYDFMLQAERALSDLADIDQLLLVTVDSQQTRRFLAVTAPERLNQLVRRVYQHQPFILLTLNLQQQLHRAYEAQLMHK</sequence>
<reference evidence="1 2" key="1">
    <citation type="submission" date="2014-11" db="EMBL/GenBank/DDBJ databases">
        <title>Genome sequence and analysis of novel Kurthia sp.</title>
        <authorList>
            <person name="Lawson J.N."/>
            <person name="Gonzalez J.E."/>
            <person name="Rinauldi L."/>
            <person name="Xuan Z."/>
            <person name="Firman A."/>
            <person name="Shaddox L."/>
            <person name="Trudeau A."/>
            <person name="Shah S."/>
            <person name="Reiman D."/>
        </authorList>
    </citation>
    <scope>NUCLEOTIDE SEQUENCE [LARGE SCALE GENOMIC DNA]</scope>
    <source>
        <strain evidence="1 2">3B1D</strain>
    </source>
</reference>
<name>A0A433RVA6_9BACL</name>
<protein>
    <submittedName>
        <fullName evidence="1">Uncharacterized protein</fullName>
    </submittedName>
</protein>
<keyword evidence="2" id="KW-1185">Reference proteome</keyword>
<organism evidence="1 2">
    <name type="scientific">Candidatus Kurthia intestinigallinarum</name>
    <dbReference type="NCBI Taxonomy" id="1562256"/>
    <lineage>
        <taxon>Bacteria</taxon>
        <taxon>Bacillati</taxon>
        <taxon>Bacillota</taxon>
        <taxon>Bacilli</taxon>
        <taxon>Bacillales</taxon>
        <taxon>Caryophanaceae</taxon>
        <taxon>Kurthia</taxon>
    </lineage>
</organism>
<comment type="caution">
    <text evidence="1">The sequence shown here is derived from an EMBL/GenBank/DDBJ whole genome shotgun (WGS) entry which is preliminary data.</text>
</comment>
<evidence type="ECO:0000313" key="2">
    <source>
        <dbReference type="Proteomes" id="UP000288623"/>
    </source>
</evidence>
<dbReference type="OrthoDB" id="2456526at2"/>
<dbReference type="RefSeq" id="WP_126990119.1">
    <property type="nucleotide sequence ID" value="NZ_JTFC01000026.1"/>
</dbReference>
<dbReference type="EMBL" id="JTFC01000026">
    <property type="protein sequence ID" value="RUS57221.1"/>
    <property type="molecule type" value="Genomic_DNA"/>
</dbReference>
<dbReference type="Proteomes" id="UP000288623">
    <property type="component" value="Unassembled WGS sequence"/>
</dbReference>
<dbReference type="AlphaFoldDB" id="A0A433RVA6"/>
<accession>A0A433RVA6</accession>
<gene>
    <name evidence="1" type="ORF">QI30_06470</name>
</gene>
<evidence type="ECO:0000313" key="1">
    <source>
        <dbReference type="EMBL" id="RUS57221.1"/>
    </source>
</evidence>